<feature type="region of interest" description="Disordered" evidence="1">
    <location>
        <begin position="1"/>
        <end position="37"/>
    </location>
</feature>
<name>A0ABQ9W150_SAGOE</name>
<evidence type="ECO:0000313" key="2">
    <source>
        <dbReference type="EMBL" id="KAK2115370.1"/>
    </source>
</evidence>
<organism evidence="2 3">
    <name type="scientific">Saguinus oedipus</name>
    <name type="common">Cotton-top tamarin</name>
    <name type="synonym">Oedipomidas oedipus</name>
    <dbReference type="NCBI Taxonomy" id="9490"/>
    <lineage>
        <taxon>Eukaryota</taxon>
        <taxon>Metazoa</taxon>
        <taxon>Chordata</taxon>
        <taxon>Craniata</taxon>
        <taxon>Vertebrata</taxon>
        <taxon>Euteleostomi</taxon>
        <taxon>Mammalia</taxon>
        <taxon>Eutheria</taxon>
        <taxon>Euarchontoglires</taxon>
        <taxon>Primates</taxon>
        <taxon>Haplorrhini</taxon>
        <taxon>Platyrrhini</taxon>
        <taxon>Cebidae</taxon>
        <taxon>Callitrichinae</taxon>
        <taxon>Saguinus</taxon>
    </lineage>
</organism>
<evidence type="ECO:0000256" key="1">
    <source>
        <dbReference type="SAM" id="MobiDB-lite"/>
    </source>
</evidence>
<dbReference type="Proteomes" id="UP001266305">
    <property type="component" value="Unassembled WGS sequence"/>
</dbReference>
<comment type="caution">
    <text evidence="2">The sequence shown here is derived from an EMBL/GenBank/DDBJ whole genome shotgun (WGS) entry which is preliminary data.</text>
</comment>
<gene>
    <name evidence="2" type="ORF">P7K49_005996</name>
</gene>
<feature type="region of interest" description="Disordered" evidence="1">
    <location>
        <begin position="53"/>
        <end position="76"/>
    </location>
</feature>
<accession>A0ABQ9W150</accession>
<protein>
    <submittedName>
        <fullName evidence="2">Uncharacterized protein</fullName>
    </submittedName>
</protein>
<keyword evidence="3" id="KW-1185">Reference proteome</keyword>
<dbReference type="EMBL" id="JASSZA010000003">
    <property type="protein sequence ID" value="KAK2115370.1"/>
    <property type="molecule type" value="Genomic_DNA"/>
</dbReference>
<feature type="compositionally biased region" description="Low complexity" evidence="1">
    <location>
        <begin position="99"/>
        <end position="113"/>
    </location>
</feature>
<sequence>MWSGWGGQGEAASRLERRKRPGCDPAPPAETQSLELGDAGRFSALSLGSGGCENLAEHMSGSKQANGPDGHRDLGCSAVRQLPLSGTSWDSVSPLWAGQPQSQIPTPISSQSS</sequence>
<reference evidence="2 3" key="1">
    <citation type="submission" date="2023-05" db="EMBL/GenBank/DDBJ databases">
        <title>B98-5 Cell Line De Novo Hybrid Assembly: An Optical Mapping Approach.</title>
        <authorList>
            <person name="Kananen K."/>
            <person name="Auerbach J.A."/>
            <person name="Kautto E."/>
            <person name="Blachly J.S."/>
        </authorList>
    </citation>
    <scope>NUCLEOTIDE SEQUENCE [LARGE SCALE GENOMIC DNA]</scope>
    <source>
        <strain evidence="2">B95-8</strain>
        <tissue evidence="2">Cell line</tissue>
    </source>
</reference>
<proteinExistence type="predicted"/>
<feature type="region of interest" description="Disordered" evidence="1">
    <location>
        <begin position="89"/>
        <end position="113"/>
    </location>
</feature>
<feature type="non-terminal residue" evidence="2">
    <location>
        <position position="113"/>
    </location>
</feature>
<evidence type="ECO:0000313" key="3">
    <source>
        <dbReference type="Proteomes" id="UP001266305"/>
    </source>
</evidence>